<dbReference type="SUPFAM" id="SSF49344">
    <property type="entry name" value="CBD9-like"/>
    <property type="match status" value="1"/>
</dbReference>
<evidence type="ECO:0000313" key="4">
    <source>
        <dbReference type="Proteomes" id="UP001430954"/>
    </source>
</evidence>
<keyword evidence="4" id="KW-1185">Reference proteome</keyword>
<dbReference type="Gene3D" id="2.60.40.1190">
    <property type="match status" value="1"/>
</dbReference>
<feature type="signal peptide" evidence="1">
    <location>
        <begin position="1"/>
        <end position="20"/>
    </location>
</feature>
<evidence type="ECO:0000259" key="2">
    <source>
        <dbReference type="Pfam" id="PF19313"/>
    </source>
</evidence>
<evidence type="ECO:0000313" key="3">
    <source>
        <dbReference type="EMBL" id="MBZ4039490.1"/>
    </source>
</evidence>
<evidence type="ECO:0000256" key="1">
    <source>
        <dbReference type="SAM" id="SignalP"/>
    </source>
</evidence>
<gene>
    <name evidence="3" type="ORF">K6753_08070</name>
</gene>
<accession>A0ABS7T6I7</accession>
<protein>
    <submittedName>
        <fullName evidence="3">DUF5916 domain-containing protein</fullName>
    </submittedName>
</protein>
<feature type="domain" description="DUF5916" evidence="2">
    <location>
        <begin position="218"/>
        <end position="318"/>
    </location>
</feature>
<feature type="domain" description="DUF5916" evidence="2">
    <location>
        <begin position="375"/>
        <end position="707"/>
    </location>
</feature>
<comment type="caution">
    <text evidence="3">The sequence shown here is derived from an EMBL/GenBank/DDBJ whole genome shotgun (WGS) entry which is preliminary data.</text>
</comment>
<dbReference type="InterPro" id="IPR045670">
    <property type="entry name" value="DUF5916"/>
</dbReference>
<proteinExistence type="predicted"/>
<dbReference type="EMBL" id="JAINZW010000003">
    <property type="protein sequence ID" value="MBZ4039490.1"/>
    <property type="molecule type" value="Genomic_DNA"/>
</dbReference>
<keyword evidence="1" id="KW-0732">Signal</keyword>
<dbReference type="RefSeq" id="WP_223675946.1">
    <property type="nucleotide sequence ID" value="NZ_JAINZW010000003.1"/>
</dbReference>
<sequence length="754" mass="83960">MRAPLTIAILAALAMPAAHAVEVDGVIGADEWAGARHITDFRLTQPLSREPAPQPTEAWVLATSEGLAIAFRNLQADRYPRTRQLTQRDAGGPLDRVNVYVDFDGEGRTGYNFTLTLGGGIIDTTVTNENQFNDDWDGDWRHAVTEDEAGWSAEILLPWHIATMREAQGDTRTVGLSLDRVIGSTGERASWPAVSFQEPRFLSVFERIQIPAYSQSLLAVTPYVVGLYDNVGGDSEFDAGADLFWKPNGQFQLSATLNPDFGQVESDELVVNFGAVETFFSDRRPFFTENQGFFDVPFGSLNNNSRLLYTRRVGAEADDGSGASDVAAAVKLNGSGLGLNYGVFAASEDGDAGRDFFAARVTRDFDRHGLGAMATRVERPFLGREANVFEVDHQWRPSDRLSVRTAVAGSQVDQDGQRTDDTGAQVMVDHDLGNQWRQQLYALHLGDDLQLNDFGYLERNNFNYLRYELGRRITDLPETSAYASHFWRGAVSRRTNDNGLHIADAASLNRQGERRDGGNDFFEIAAFTSGHDDLVTRGNGAVDVPGKLYLYYERFRPRQGGSPWSIYGEARYAAEGLGGMDEGQVQLYVEPAYQVNDRLSFFGGTQLSHNPDWLLWRGDNLVGTYRSDQVFLSLGSTWLVDARQELRVRLESIGLDAHARQAYRVADDGTPVAVDEAIPDFSLSNLAFQVRYRYELAPLSYLYIAYVRGGEFFNEDLDGVQRLEGRDAFGQLGDAFDLRDNEQLLVKLSYRFEI</sequence>
<reference evidence="3 4" key="1">
    <citation type="submission" date="2021-09" db="EMBL/GenBank/DDBJ databases">
        <title>Lysobacter sp. 13A isolated from the river sediment.</title>
        <authorList>
            <person name="Liu H."/>
            <person name="Li S."/>
            <person name="Mao S."/>
        </authorList>
    </citation>
    <scope>NUCLEOTIDE SEQUENCE [LARGE SCALE GENOMIC DNA]</scope>
    <source>
        <strain evidence="3 4">13A</strain>
    </source>
</reference>
<dbReference type="Proteomes" id="UP001430954">
    <property type="component" value="Unassembled WGS sequence"/>
</dbReference>
<feature type="chain" id="PRO_5046702612" evidence="1">
    <location>
        <begin position="21"/>
        <end position="754"/>
    </location>
</feature>
<name>A0ABS7T6I7_9GAMM</name>
<organism evidence="3 4">
    <name type="scientific">Novilysobacter selenitireducens</name>
    <dbReference type="NCBI Taxonomy" id="2872639"/>
    <lineage>
        <taxon>Bacteria</taxon>
        <taxon>Pseudomonadati</taxon>
        <taxon>Pseudomonadota</taxon>
        <taxon>Gammaproteobacteria</taxon>
        <taxon>Lysobacterales</taxon>
        <taxon>Lysobacteraceae</taxon>
        <taxon>Novilysobacter</taxon>
    </lineage>
</organism>
<dbReference type="Pfam" id="PF19313">
    <property type="entry name" value="DUF5916"/>
    <property type="match status" value="2"/>
</dbReference>